<evidence type="ECO:0000313" key="1">
    <source>
        <dbReference type="EMBL" id="JAE17049.1"/>
    </source>
</evidence>
<reference evidence="1" key="2">
    <citation type="journal article" date="2015" name="Data Brief">
        <title>Shoot transcriptome of the giant reed, Arundo donax.</title>
        <authorList>
            <person name="Barrero R.A."/>
            <person name="Guerrero F.D."/>
            <person name="Moolhuijzen P."/>
            <person name="Goolsby J.A."/>
            <person name="Tidwell J."/>
            <person name="Bellgard S.E."/>
            <person name="Bellgard M.I."/>
        </authorList>
    </citation>
    <scope>NUCLEOTIDE SEQUENCE</scope>
    <source>
        <tissue evidence="1">Shoot tissue taken approximately 20 cm above the soil surface</tissue>
    </source>
</reference>
<sequence>MYYACKCLISKEQIMHLIQVVSKK</sequence>
<name>A0A0A9G0P0_ARUDO</name>
<dbReference type="EMBL" id="GBRH01180847">
    <property type="protein sequence ID" value="JAE17049.1"/>
    <property type="molecule type" value="Transcribed_RNA"/>
</dbReference>
<protein>
    <submittedName>
        <fullName evidence="1">Uncharacterized protein</fullName>
    </submittedName>
</protein>
<accession>A0A0A9G0P0</accession>
<organism evidence="1">
    <name type="scientific">Arundo donax</name>
    <name type="common">Giant reed</name>
    <name type="synonym">Donax arundinaceus</name>
    <dbReference type="NCBI Taxonomy" id="35708"/>
    <lineage>
        <taxon>Eukaryota</taxon>
        <taxon>Viridiplantae</taxon>
        <taxon>Streptophyta</taxon>
        <taxon>Embryophyta</taxon>
        <taxon>Tracheophyta</taxon>
        <taxon>Spermatophyta</taxon>
        <taxon>Magnoliopsida</taxon>
        <taxon>Liliopsida</taxon>
        <taxon>Poales</taxon>
        <taxon>Poaceae</taxon>
        <taxon>PACMAD clade</taxon>
        <taxon>Arundinoideae</taxon>
        <taxon>Arundineae</taxon>
        <taxon>Arundo</taxon>
    </lineage>
</organism>
<dbReference type="AlphaFoldDB" id="A0A0A9G0P0"/>
<proteinExistence type="predicted"/>
<reference evidence="1" key="1">
    <citation type="submission" date="2014-09" db="EMBL/GenBank/DDBJ databases">
        <authorList>
            <person name="Magalhaes I.L.F."/>
            <person name="Oliveira U."/>
            <person name="Santos F.R."/>
            <person name="Vidigal T.H.D.A."/>
            <person name="Brescovit A.D."/>
            <person name="Santos A.J."/>
        </authorList>
    </citation>
    <scope>NUCLEOTIDE SEQUENCE</scope>
    <source>
        <tissue evidence="1">Shoot tissue taken approximately 20 cm above the soil surface</tissue>
    </source>
</reference>